<keyword evidence="3" id="KW-0732">Signal</keyword>
<evidence type="ECO:0000313" key="7">
    <source>
        <dbReference type="Proteomes" id="UP001175261"/>
    </source>
</evidence>
<dbReference type="AlphaFoldDB" id="A0AA39GMJ0"/>
<dbReference type="PANTHER" id="PTHR43248:SF30">
    <property type="entry name" value="AB HYDROLASE-1 DOMAIN-CONTAINING PROTEIN"/>
    <property type="match status" value="1"/>
</dbReference>
<organism evidence="6 7">
    <name type="scientific">Sarocladium strictum</name>
    <name type="common">Black bundle disease fungus</name>
    <name type="synonym">Acremonium strictum</name>
    <dbReference type="NCBI Taxonomy" id="5046"/>
    <lineage>
        <taxon>Eukaryota</taxon>
        <taxon>Fungi</taxon>
        <taxon>Dikarya</taxon>
        <taxon>Ascomycota</taxon>
        <taxon>Pezizomycotina</taxon>
        <taxon>Sordariomycetes</taxon>
        <taxon>Hypocreomycetidae</taxon>
        <taxon>Hypocreales</taxon>
        <taxon>Sarocladiaceae</taxon>
        <taxon>Sarocladium</taxon>
    </lineage>
</organism>
<evidence type="ECO:0008006" key="8">
    <source>
        <dbReference type="Google" id="ProtNLM"/>
    </source>
</evidence>
<keyword evidence="7" id="KW-1185">Reference proteome</keyword>
<feature type="chain" id="PRO_5041317001" description="AB hydrolase-1 domain-containing protein" evidence="3">
    <location>
        <begin position="20"/>
        <end position="502"/>
    </location>
</feature>
<dbReference type="InterPro" id="IPR013595">
    <property type="entry name" value="Pept_S33_TAP-like_C"/>
</dbReference>
<evidence type="ECO:0000256" key="3">
    <source>
        <dbReference type="SAM" id="SignalP"/>
    </source>
</evidence>
<name>A0AA39GMJ0_SARSR</name>
<protein>
    <recommendedName>
        <fullName evidence="8">AB hydrolase-1 domain-containing protein</fullName>
    </recommendedName>
</protein>
<feature type="domain" description="AB hydrolase-1" evidence="4">
    <location>
        <begin position="83"/>
        <end position="237"/>
    </location>
</feature>
<proteinExistence type="inferred from homology"/>
<dbReference type="Pfam" id="PF08386">
    <property type="entry name" value="Abhydrolase_4"/>
    <property type="match status" value="1"/>
</dbReference>
<comment type="similarity">
    <text evidence="1">Belongs to the peptidase S33 family.</text>
</comment>
<reference evidence="6" key="1">
    <citation type="submission" date="2022-10" db="EMBL/GenBank/DDBJ databases">
        <title>Determination and structural analysis of whole genome sequence of Sarocladium strictum F4-1.</title>
        <authorList>
            <person name="Hu L."/>
            <person name="Jiang Y."/>
        </authorList>
    </citation>
    <scope>NUCLEOTIDE SEQUENCE</scope>
    <source>
        <strain evidence="6">F4-1</strain>
    </source>
</reference>
<dbReference type="Gene3D" id="3.40.50.1820">
    <property type="entry name" value="alpha/beta hydrolase"/>
    <property type="match status" value="1"/>
</dbReference>
<gene>
    <name evidence="6" type="ORF">NLU13_3685</name>
</gene>
<evidence type="ECO:0000259" key="5">
    <source>
        <dbReference type="Pfam" id="PF08386"/>
    </source>
</evidence>
<dbReference type="InterPro" id="IPR000073">
    <property type="entry name" value="AB_hydrolase_1"/>
</dbReference>
<dbReference type="InterPro" id="IPR029058">
    <property type="entry name" value="AB_hydrolase_fold"/>
</dbReference>
<dbReference type="InterPro" id="IPR051601">
    <property type="entry name" value="Serine_prot/Carboxylest_S33"/>
</dbReference>
<evidence type="ECO:0000256" key="2">
    <source>
        <dbReference type="ARBA" id="ARBA00022801"/>
    </source>
</evidence>
<evidence type="ECO:0000259" key="4">
    <source>
        <dbReference type="Pfam" id="PF00561"/>
    </source>
</evidence>
<dbReference type="GO" id="GO:0016787">
    <property type="term" value="F:hydrolase activity"/>
    <property type="evidence" value="ECO:0007669"/>
    <property type="project" value="UniProtKB-KW"/>
</dbReference>
<dbReference type="EMBL" id="JAPDFR010000002">
    <property type="protein sequence ID" value="KAK0390112.1"/>
    <property type="molecule type" value="Genomic_DNA"/>
</dbReference>
<feature type="domain" description="Peptidase S33 tripeptidyl aminopeptidase-like C-terminal" evidence="5">
    <location>
        <begin position="403"/>
        <end position="499"/>
    </location>
</feature>
<accession>A0AA39GMJ0</accession>
<dbReference type="Pfam" id="PF00561">
    <property type="entry name" value="Abhydrolase_1"/>
    <property type="match status" value="1"/>
</dbReference>
<keyword evidence="2" id="KW-0378">Hydrolase</keyword>
<sequence>MRLSQNKLIPMLALPAAAAALASSNASIEWVPCPRGTSPRLDCGEIQVPLTYRGGSSIEAADNRTIVLGLTRLNSTGDNTRGPLFVNPGGPGGATQAIVAAGVGDEEYRFGRAVMELYDIVGLDPRGVGRSTPVRCDPELFNRRTQMLVNSTETFEAVKQYGRDLGESCANLTGPLINYLDTIHVAKDHEVVRRALGAGQFDLLGLSYGSMIGSTYLELFPRHVGRMVFDGITDHAQSEVGSLFTEATTFEATLNQWFKWCDNRDDCAMKADINDTKRVFELLAADAALSPLPAPGCNTTCRPTVTFEDLMTNVQASLGTYPDGWTDLADNLALAVLGNATAISADIMTSTTPDPAAGFSPYAGLAIGCQDWRHSAASAQDITQRLAAVAVFAPITRGVTQSLAYQTLCLGWPADTTFPQRPLNETSAGGSAPPVLLVSSVYDPECSLVWAEGVREQLPSAVSVTRNGSGHTSHGMLGDTRDAIDVFFATGELPEDGTVYQS</sequence>
<dbReference type="Proteomes" id="UP001175261">
    <property type="component" value="Unassembled WGS sequence"/>
</dbReference>
<evidence type="ECO:0000256" key="1">
    <source>
        <dbReference type="ARBA" id="ARBA00010088"/>
    </source>
</evidence>
<dbReference type="SUPFAM" id="SSF53474">
    <property type="entry name" value="alpha/beta-Hydrolases"/>
    <property type="match status" value="1"/>
</dbReference>
<evidence type="ECO:0000313" key="6">
    <source>
        <dbReference type="EMBL" id="KAK0390112.1"/>
    </source>
</evidence>
<comment type="caution">
    <text evidence="6">The sequence shown here is derived from an EMBL/GenBank/DDBJ whole genome shotgun (WGS) entry which is preliminary data.</text>
</comment>
<feature type="signal peptide" evidence="3">
    <location>
        <begin position="1"/>
        <end position="19"/>
    </location>
</feature>
<dbReference type="PANTHER" id="PTHR43248">
    <property type="entry name" value="2-SUCCINYL-6-HYDROXY-2,4-CYCLOHEXADIENE-1-CARBOXYLATE SYNTHASE"/>
    <property type="match status" value="1"/>
</dbReference>